<comment type="subcellular location">
    <subcellularLocation>
        <location evidence="1">Membrane</location>
        <topology evidence="1">Multi-pass membrane protein</topology>
    </subcellularLocation>
</comment>
<sequence>MVSPTISRFVVLFFGTLHPAYASYKVVRTNDVKEYTELMMHWIVYALFTCVEAFTDIFISWFPFYYQLKTALVLWLFSPSTKGSSTLCRKFLLPTLARHEQKIDEHINEAKERGIAGVMQMVSKIINYATNTLMQTVYRSRLGDGNHQEQMVTFSRSENDIYTENNNVRRRELNAIRKKSCYLRSSNTAELKQTDDDDIVLIDEVSKYEVSTDDEEITSVARMPNKKNKLEKARAKIACIESGTKIRRAKLRKPLLIEEGIIE</sequence>
<keyword evidence="1" id="KW-0472">Membrane</keyword>
<dbReference type="GO" id="GO:0071782">
    <property type="term" value="C:endoplasmic reticulum tubular network"/>
    <property type="evidence" value="ECO:0007669"/>
    <property type="project" value="TreeGrafter"/>
</dbReference>
<keyword evidence="2" id="KW-0732">Signal</keyword>
<dbReference type="Proteomes" id="UP000091820">
    <property type="component" value="Unassembled WGS sequence"/>
</dbReference>
<organism evidence="3 4">
    <name type="scientific">Glossina brevipalpis</name>
    <dbReference type="NCBI Taxonomy" id="37001"/>
    <lineage>
        <taxon>Eukaryota</taxon>
        <taxon>Metazoa</taxon>
        <taxon>Ecdysozoa</taxon>
        <taxon>Arthropoda</taxon>
        <taxon>Hexapoda</taxon>
        <taxon>Insecta</taxon>
        <taxon>Pterygota</taxon>
        <taxon>Neoptera</taxon>
        <taxon>Endopterygota</taxon>
        <taxon>Diptera</taxon>
        <taxon>Brachycera</taxon>
        <taxon>Muscomorpha</taxon>
        <taxon>Hippoboscoidea</taxon>
        <taxon>Glossinidae</taxon>
        <taxon>Glossina</taxon>
    </lineage>
</organism>
<comment type="similarity">
    <text evidence="1">Belongs to the DP1 family.</text>
</comment>
<feature type="transmembrane region" description="Helical" evidence="1">
    <location>
        <begin position="38"/>
        <end position="59"/>
    </location>
</feature>
<dbReference type="Pfam" id="PF03134">
    <property type="entry name" value="TB2_DP1_HVA22"/>
    <property type="match status" value="1"/>
</dbReference>
<keyword evidence="1" id="KW-0812">Transmembrane</keyword>
<dbReference type="PANTHER" id="PTHR12300">
    <property type="entry name" value="HVA22-LIKE PROTEINS"/>
    <property type="match status" value="1"/>
</dbReference>
<feature type="signal peptide" evidence="2">
    <location>
        <begin position="1"/>
        <end position="22"/>
    </location>
</feature>
<dbReference type="GO" id="GO:0071786">
    <property type="term" value="P:endoplasmic reticulum tubular network organization"/>
    <property type="evidence" value="ECO:0007669"/>
    <property type="project" value="TreeGrafter"/>
</dbReference>
<evidence type="ECO:0000256" key="2">
    <source>
        <dbReference type="SAM" id="SignalP"/>
    </source>
</evidence>
<dbReference type="PANTHER" id="PTHR12300:SF117">
    <property type="entry name" value="LP05237P-RELATED"/>
    <property type="match status" value="1"/>
</dbReference>
<dbReference type="GO" id="GO:0008017">
    <property type="term" value="F:microtubule binding"/>
    <property type="evidence" value="ECO:0007669"/>
    <property type="project" value="TreeGrafter"/>
</dbReference>
<reference evidence="4" key="1">
    <citation type="submission" date="2014-03" db="EMBL/GenBank/DDBJ databases">
        <authorList>
            <person name="Aksoy S."/>
            <person name="Warren W."/>
            <person name="Wilson R.K."/>
        </authorList>
    </citation>
    <scope>NUCLEOTIDE SEQUENCE [LARGE SCALE GENOMIC DNA]</scope>
    <source>
        <strain evidence="4">IAEA</strain>
    </source>
</reference>
<reference evidence="3" key="2">
    <citation type="submission" date="2020-05" db="UniProtKB">
        <authorList>
            <consortium name="EnsemblMetazoa"/>
        </authorList>
    </citation>
    <scope>IDENTIFICATION</scope>
    <source>
        <strain evidence="3">IAEA</strain>
    </source>
</reference>
<keyword evidence="1" id="KW-1133">Transmembrane helix</keyword>
<feature type="chain" id="PRO_5008400863" description="Receptor expression-enhancing protein" evidence="2">
    <location>
        <begin position="23"/>
        <end position="263"/>
    </location>
</feature>
<dbReference type="EnsemblMetazoa" id="GBRI040315-RA">
    <property type="protein sequence ID" value="GBRI040315-PA"/>
    <property type="gene ID" value="GBRI040315"/>
</dbReference>
<protein>
    <recommendedName>
        <fullName evidence="1">Receptor expression-enhancing protein</fullName>
    </recommendedName>
</protein>
<evidence type="ECO:0000256" key="1">
    <source>
        <dbReference type="RuleBase" id="RU362006"/>
    </source>
</evidence>
<evidence type="ECO:0000313" key="4">
    <source>
        <dbReference type="Proteomes" id="UP000091820"/>
    </source>
</evidence>
<accession>A0A1A9X136</accession>
<name>A0A1A9X136_9MUSC</name>
<evidence type="ECO:0000313" key="3">
    <source>
        <dbReference type="EnsemblMetazoa" id="GBRI040315-PA"/>
    </source>
</evidence>
<comment type="caution">
    <text evidence="1">Lacks conserved residue(s) required for the propagation of feature annotation.</text>
</comment>
<proteinExistence type="inferred from homology"/>
<dbReference type="InterPro" id="IPR004345">
    <property type="entry name" value="TB2_DP1_HVA22"/>
</dbReference>
<dbReference type="VEuPathDB" id="VectorBase:GBRI040315"/>
<dbReference type="AlphaFoldDB" id="A0A1A9X136"/>
<dbReference type="GO" id="GO:0005881">
    <property type="term" value="C:cytoplasmic microtubule"/>
    <property type="evidence" value="ECO:0007669"/>
    <property type="project" value="TreeGrafter"/>
</dbReference>
<dbReference type="GO" id="GO:0005789">
    <property type="term" value="C:endoplasmic reticulum membrane"/>
    <property type="evidence" value="ECO:0007669"/>
    <property type="project" value="TreeGrafter"/>
</dbReference>
<keyword evidence="4" id="KW-1185">Reference proteome</keyword>